<dbReference type="EMBL" id="JAPUFD010000007">
    <property type="protein sequence ID" value="MDI1488557.1"/>
    <property type="molecule type" value="Genomic_DNA"/>
</dbReference>
<organism evidence="2 3">
    <name type="scientific">Ramalina farinacea</name>
    <dbReference type="NCBI Taxonomy" id="258253"/>
    <lineage>
        <taxon>Eukaryota</taxon>
        <taxon>Fungi</taxon>
        <taxon>Dikarya</taxon>
        <taxon>Ascomycota</taxon>
        <taxon>Pezizomycotina</taxon>
        <taxon>Lecanoromycetes</taxon>
        <taxon>OSLEUM clade</taxon>
        <taxon>Lecanoromycetidae</taxon>
        <taxon>Lecanorales</taxon>
        <taxon>Lecanorineae</taxon>
        <taxon>Ramalinaceae</taxon>
        <taxon>Ramalina</taxon>
    </lineage>
</organism>
<proteinExistence type="predicted"/>
<evidence type="ECO:0000313" key="3">
    <source>
        <dbReference type="Proteomes" id="UP001161017"/>
    </source>
</evidence>
<reference evidence="2" key="1">
    <citation type="journal article" date="2023" name="Genome Biol. Evol.">
        <title>First Whole Genome Sequence and Flow Cytometry Genome Size Data for the Lichen-Forming Fungus Ramalina farinacea (Ascomycota).</title>
        <authorList>
            <person name="Llewellyn T."/>
            <person name="Mian S."/>
            <person name="Hill R."/>
            <person name="Leitch I.J."/>
            <person name="Gaya E."/>
        </authorList>
    </citation>
    <scope>NUCLEOTIDE SEQUENCE</scope>
    <source>
        <strain evidence="2">LIQ254RAFAR</strain>
    </source>
</reference>
<comment type="caution">
    <text evidence="2">The sequence shown here is derived from an EMBL/GenBank/DDBJ whole genome shotgun (WGS) entry which is preliminary data.</text>
</comment>
<keyword evidence="1" id="KW-1133">Transmembrane helix</keyword>
<feature type="transmembrane region" description="Helical" evidence="1">
    <location>
        <begin position="12"/>
        <end position="35"/>
    </location>
</feature>
<protein>
    <submittedName>
        <fullName evidence="2">Uncharacterized protein</fullName>
    </submittedName>
</protein>
<dbReference type="PROSITE" id="PS51257">
    <property type="entry name" value="PROKAR_LIPOPROTEIN"/>
    <property type="match status" value="1"/>
</dbReference>
<evidence type="ECO:0000256" key="1">
    <source>
        <dbReference type="SAM" id="Phobius"/>
    </source>
</evidence>
<dbReference type="Proteomes" id="UP001161017">
    <property type="component" value="Unassembled WGS sequence"/>
</dbReference>
<evidence type="ECO:0000313" key="2">
    <source>
        <dbReference type="EMBL" id="MDI1488557.1"/>
    </source>
</evidence>
<keyword evidence="1" id="KW-0472">Membrane</keyword>
<keyword evidence="3" id="KW-1185">Reference proteome</keyword>
<feature type="non-terminal residue" evidence="2">
    <location>
        <position position="191"/>
    </location>
</feature>
<name>A0AA43QMF6_9LECA</name>
<sequence>MARSANLSLLTYTYWWILLTLVACTAQTGVTFLSFDDLDIPKKGLIFPPAPYHGLAFAYFSAFDPKAPGLAGLIHPLDVNCAVSAPNALLGSRLYEDGPVASFEIPTTSSALYGQANRTFALQQLMIKPMFAPEPGTNLTIRGVRDDDETLSWSVWFPSGFYDMFEVRIEEFSRKKWDHLRKVEIFADFGY</sequence>
<gene>
    <name evidence="2" type="ORF">OHK93_007832</name>
</gene>
<dbReference type="AlphaFoldDB" id="A0AA43QMF6"/>
<accession>A0AA43QMF6</accession>
<keyword evidence="1" id="KW-0812">Transmembrane</keyword>